<comment type="catalytic activity">
    <reaction evidence="9 10">
        <text>alpha-D-xylose = alpha-D-xylulofuranose</text>
        <dbReference type="Rhea" id="RHEA:22816"/>
        <dbReference type="ChEBI" id="CHEBI:28518"/>
        <dbReference type="ChEBI" id="CHEBI:188998"/>
        <dbReference type="EC" id="5.3.1.5"/>
    </reaction>
</comment>
<dbReference type="HAMAP" id="MF_00455">
    <property type="entry name" value="Xylose_isom_A"/>
    <property type="match status" value="1"/>
</dbReference>
<evidence type="ECO:0000256" key="2">
    <source>
        <dbReference type="ARBA" id="ARBA00005765"/>
    </source>
</evidence>
<dbReference type="GO" id="GO:0046872">
    <property type="term" value="F:metal ion binding"/>
    <property type="evidence" value="ECO:0007669"/>
    <property type="project" value="UniProtKB-KW"/>
</dbReference>
<keyword evidence="4" id="KW-0963">Cytoplasm</keyword>
<dbReference type="GO" id="GO:0042732">
    <property type="term" value="P:D-xylose metabolic process"/>
    <property type="evidence" value="ECO:0007669"/>
    <property type="project" value="UniProtKB-KW"/>
</dbReference>
<accession>A0A1Y2FCP7</accession>
<proteinExistence type="inferred from homology"/>
<evidence type="ECO:0000256" key="3">
    <source>
        <dbReference type="ARBA" id="ARBA00011958"/>
    </source>
</evidence>
<dbReference type="PRINTS" id="PR00688">
    <property type="entry name" value="XYLOSISMRASE"/>
</dbReference>
<dbReference type="AlphaFoldDB" id="A0A1Y2FCP7"/>
<evidence type="ECO:0000256" key="1">
    <source>
        <dbReference type="ARBA" id="ARBA00004496"/>
    </source>
</evidence>
<dbReference type="NCBIfam" id="TIGR02630">
    <property type="entry name" value="xylose_isom_A"/>
    <property type="match status" value="1"/>
</dbReference>
<comment type="caution">
    <text evidence="12">The sequence shown here is derived from an EMBL/GenBank/DDBJ whole genome shotgun (WGS) entry which is preliminary data.</text>
</comment>
<evidence type="ECO:0000256" key="7">
    <source>
        <dbReference type="ARBA" id="ARBA00023235"/>
    </source>
</evidence>
<sequence length="449" mass="51152">MFESIKRKLFGIKTTNYFPNVRKIRYEGKDSKNPMAFHYYDAEKVVMGKKMKDWLRFSMAWWHTLCAEGTDQFGSATKEFPWNEGKTALERAQNKVDAGFEIMQKLGIPFYCFHDVDLISEGDSIEEYEANLKAIVQYLKKKQRKTGIKLLWSTANVFGHPRYMNGASTNPDFDVVARAIVQIKNAIDAGIELGAENYVFWGGREGYMSLLNTDQKREKEHMARMLTMARDYARSKGFKGVFLIEPKPMEPTKHQYDVDVETVIAFLRAHNLDKDFKVNIEVNHATLAGHTFEHELACAVDAGMLGSIDANRGDYQNGWDTDQFPIDQFELVQAWMEIIRNGGLGHGGTNFDAKTRRNATDLEDIILAHISGMDAMARALESAAKLLEESPYKQMKSERYASFDSGIGKEFEEGKLTLEQVYEYGKKVGEPKQTSAKQELYESIVAMYA</sequence>
<dbReference type="EMBL" id="MCOG01000010">
    <property type="protein sequence ID" value="ORY81692.1"/>
    <property type="molecule type" value="Genomic_DNA"/>
</dbReference>
<dbReference type="STRING" id="1754190.A0A1Y2FCP7"/>
<dbReference type="InterPro" id="IPR036237">
    <property type="entry name" value="Xyl_isomerase-like_sf"/>
</dbReference>
<evidence type="ECO:0000256" key="4">
    <source>
        <dbReference type="ARBA" id="ARBA00022490"/>
    </source>
</evidence>
<evidence type="ECO:0000259" key="11">
    <source>
        <dbReference type="Pfam" id="PF01261"/>
    </source>
</evidence>
<keyword evidence="7 10" id="KW-0413">Isomerase</keyword>
<dbReference type="PROSITE" id="PS51415">
    <property type="entry name" value="XYLOSE_ISOMERASE"/>
    <property type="match status" value="1"/>
</dbReference>
<feature type="domain" description="Xylose isomerase-like TIM barrel" evidence="11">
    <location>
        <begin position="133"/>
        <end position="294"/>
    </location>
</feature>
<evidence type="ECO:0000313" key="13">
    <source>
        <dbReference type="Proteomes" id="UP000193920"/>
    </source>
</evidence>
<keyword evidence="8 10" id="KW-0119">Carbohydrate metabolism</keyword>
<dbReference type="OrthoDB" id="1730074at2759"/>
<keyword evidence="6 10" id="KW-0479">Metal-binding</keyword>
<organism evidence="12 13">
    <name type="scientific">Neocallimastix californiae</name>
    <dbReference type="NCBI Taxonomy" id="1754190"/>
    <lineage>
        <taxon>Eukaryota</taxon>
        <taxon>Fungi</taxon>
        <taxon>Fungi incertae sedis</taxon>
        <taxon>Chytridiomycota</taxon>
        <taxon>Chytridiomycota incertae sedis</taxon>
        <taxon>Neocallimastigomycetes</taxon>
        <taxon>Neocallimastigales</taxon>
        <taxon>Neocallimastigaceae</taxon>
        <taxon>Neocallimastix</taxon>
    </lineage>
</organism>
<name>A0A1Y2FCP7_9FUNG</name>
<evidence type="ECO:0000256" key="6">
    <source>
        <dbReference type="ARBA" id="ARBA00022723"/>
    </source>
</evidence>
<dbReference type="Proteomes" id="UP000193920">
    <property type="component" value="Unassembled WGS sequence"/>
</dbReference>
<dbReference type="SUPFAM" id="SSF51658">
    <property type="entry name" value="Xylose isomerase-like"/>
    <property type="match status" value="1"/>
</dbReference>
<evidence type="ECO:0000256" key="8">
    <source>
        <dbReference type="ARBA" id="ARBA00023277"/>
    </source>
</evidence>
<dbReference type="InterPro" id="IPR013452">
    <property type="entry name" value="Xylose_isom_bac"/>
</dbReference>
<dbReference type="FunFam" id="3.20.20.150:FF:000002">
    <property type="entry name" value="Xylose isomerase"/>
    <property type="match status" value="1"/>
</dbReference>
<dbReference type="GO" id="GO:0009045">
    <property type="term" value="F:xylose isomerase activity"/>
    <property type="evidence" value="ECO:0007669"/>
    <property type="project" value="UniProtKB-EC"/>
</dbReference>
<comment type="subcellular location">
    <subcellularLocation>
        <location evidence="1">Cytoplasm</location>
    </subcellularLocation>
</comment>
<dbReference type="NCBIfam" id="NF003998">
    <property type="entry name" value="PRK05474.1"/>
    <property type="match status" value="1"/>
</dbReference>
<keyword evidence="5 10" id="KW-0859">Xylose metabolism</keyword>
<protein>
    <recommendedName>
        <fullName evidence="3 10">Xylose isomerase</fullName>
        <ecNumber evidence="3 10">5.3.1.5</ecNumber>
    </recommendedName>
</protein>
<dbReference type="PANTHER" id="PTHR48408:SF1">
    <property type="entry name" value="XYLOSE ISOMERASE"/>
    <property type="match status" value="1"/>
</dbReference>
<evidence type="ECO:0000313" key="12">
    <source>
        <dbReference type="EMBL" id="ORY81692.1"/>
    </source>
</evidence>
<comment type="similarity">
    <text evidence="2 10">Belongs to the xylose isomerase family.</text>
</comment>
<evidence type="ECO:0000256" key="9">
    <source>
        <dbReference type="ARBA" id="ARBA00033659"/>
    </source>
</evidence>
<reference evidence="12 13" key="1">
    <citation type="submission" date="2016-08" db="EMBL/GenBank/DDBJ databases">
        <title>A Parts List for Fungal Cellulosomes Revealed by Comparative Genomics.</title>
        <authorList>
            <consortium name="DOE Joint Genome Institute"/>
            <person name="Haitjema C.H."/>
            <person name="Gilmore S.P."/>
            <person name="Henske J.K."/>
            <person name="Solomon K.V."/>
            <person name="De Groot R."/>
            <person name="Kuo A."/>
            <person name="Mondo S.J."/>
            <person name="Salamov A.A."/>
            <person name="Labutti K."/>
            <person name="Zhao Z."/>
            <person name="Chiniquy J."/>
            <person name="Barry K."/>
            <person name="Brewer H.M."/>
            <person name="Purvine S.O."/>
            <person name="Wright A.T."/>
            <person name="Boxma B."/>
            <person name="Van Alen T."/>
            <person name="Hackstein J.H."/>
            <person name="Baker S.E."/>
            <person name="Grigoriev I.V."/>
            <person name="O'Malley M.A."/>
        </authorList>
    </citation>
    <scope>NUCLEOTIDE SEQUENCE [LARGE SCALE GENOMIC DNA]</scope>
    <source>
        <strain evidence="12 13">G1</strain>
    </source>
</reference>
<dbReference type="PANTHER" id="PTHR48408">
    <property type="match status" value="1"/>
</dbReference>
<dbReference type="Pfam" id="PF01261">
    <property type="entry name" value="AP_endonuc_2"/>
    <property type="match status" value="1"/>
</dbReference>
<evidence type="ECO:0000256" key="5">
    <source>
        <dbReference type="ARBA" id="ARBA00022629"/>
    </source>
</evidence>
<dbReference type="EC" id="5.3.1.5" evidence="3 10"/>
<keyword evidence="13" id="KW-1185">Reference proteome</keyword>
<evidence type="ECO:0000256" key="10">
    <source>
        <dbReference type="RuleBase" id="RU000609"/>
    </source>
</evidence>
<dbReference type="Gene3D" id="3.20.20.150">
    <property type="entry name" value="Divalent-metal-dependent TIM barrel enzymes"/>
    <property type="match status" value="1"/>
</dbReference>
<dbReference type="InterPro" id="IPR013022">
    <property type="entry name" value="Xyl_isomerase-like_TIM-brl"/>
</dbReference>
<gene>
    <name evidence="12" type="ORF">LY90DRAFT_697671</name>
</gene>
<dbReference type="InterPro" id="IPR001998">
    <property type="entry name" value="Xylose_isomerase"/>
</dbReference>